<evidence type="ECO:0000259" key="1">
    <source>
        <dbReference type="Pfam" id="PF16289"/>
    </source>
</evidence>
<dbReference type="Proteomes" id="UP000035212">
    <property type="component" value="Chromosome"/>
</dbReference>
<reference evidence="3" key="2">
    <citation type="submission" date="2015-03" db="EMBL/GenBank/DDBJ databases">
        <authorList>
            <person name="Deng P."/>
            <person name="Lu S."/>
        </authorList>
    </citation>
    <scope>NUCLEOTIDE SEQUENCE [LARGE SCALE GENOMIC DNA]</scope>
    <source>
        <strain evidence="3">UFB2</strain>
    </source>
</reference>
<dbReference type="PATRIC" id="fig|587753.11.peg.5433"/>
<organism evidence="2 3">
    <name type="scientific">Pseudomonas chlororaphis</name>
    <dbReference type="NCBI Taxonomy" id="587753"/>
    <lineage>
        <taxon>Bacteria</taxon>
        <taxon>Pseudomonadati</taxon>
        <taxon>Pseudomonadota</taxon>
        <taxon>Gammaproteobacteria</taxon>
        <taxon>Pseudomonadales</taxon>
        <taxon>Pseudomonadaceae</taxon>
        <taxon>Pseudomonas</taxon>
    </lineage>
</organism>
<dbReference type="Pfam" id="PF16289">
    <property type="entry name" value="PIN_12"/>
    <property type="match status" value="1"/>
</dbReference>
<dbReference type="EMBL" id="CP011020">
    <property type="protein sequence ID" value="AKK01418.1"/>
    <property type="molecule type" value="Genomic_DNA"/>
</dbReference>
<dbReference type="AlphaFoldDB" id="A0A0G3GPG2"/>
<name>A0A0G3GPG2_9PSED</name>
<gene>
    <name evidence="2" type="ORF">VM99_26425</name>
</gene>
<protein>
    <recommendedName>
        <fullName evidence="1">DUF4935 domain-containing protein</fullName>
    </recommendedName>
</protein>
<dbReference type="InterPro" id="IPR032557">
    <property type="entry name" value="DUF4935"/>
</dbReference>
<sequence length="376" mass="41731">MDENFEYDAILIDTSIFDANGLRLEKGLLSKLSQFKRSPIEIIFPDVIRGEVKAHLAKKIKESRSALEKAINDAGDHLFLKEDRLAKAKELIAESLDVDALAETRIADFIEAVGGTDFECGKNLEISALLEKYFKNLAPFAESGKKKNEFPDAITLLAVDNWAAANNKRVLAISQDGDWKAYCEASKYMECSESLSDVLTAYNKANPVYGLIGKLENAIEANAAQDFIKEVESRLDSVLDDFTPNQDADSAFYWEPEGCSGRFNRFELSTPQLRLIEHGNGFIVLELDAEITVDVEGEFSLSVHDSIDGDNVPIDSCTVEVEETFNSKILVTLAAEFGDGSENLEISDLEVEDVEVVSVPKTIHFGTLEPFQDEYE</sequence>
<evidence type="ECO:0000313" key="2">
    <source>
        <dbReference type="EMBL" id="AKK01418.1"/>
    </source>
</evidence>
<reference evidence="2 3" key="1">
    <citation type="journal article" date="2015" name="Stand. Genomic Sci.">
        <title>Complete genome of Pseudomonas chlororaphis strain UFB2, a soil bacterium with antibacterial activity against bacterial canker pathogen of tomato.</title>
        <authorList>
            <person name="Deng P."/>
            <person name="Wang X."/>
            <person name="Baird S.M."/>
            <person name="Lu S.E."/>
        </authorList>
    </citation>
    <scope>NUCLEOTIDE SEQUENCE [LARGE SCALE GENOMIC DNA]</scope>
    <source>
        <strain evidence="2 3">UFB2</strain>
    </source>
</reference>
<feature type="domain" description="DUF4935" evidence="1">
    <location>
        <begin position="10"/>
        <end position="179"/>
    </location>
</feature>
<accession>A0A0G3GPG2</accession>
<proteinExistence type="predicted"/>
<evidence type="ECO:0000313" key="3">
    <source>
        <dbReference type="Proteomes" id="UP000035212"/>
    </source>
</evidence>